<reference evidence="1" key="1">
    <citation type="submission" date="2018-02" db="EMBL/GenBank/DDBJ databases">
        <title>Rhizophora mucronata_Transcriptome.</title>
        <authorList>
            <person name="Meera S.P."/>
            <person name="Sreeshan A."/>
            <person name="Augustine A."/>
        </authorList>
    </citation>
    <scope>NUCLEOTIDE SEQUENCE</scope>
    <source>
        <tissue evidence="1">Leaf</tissue>
    </source>
</reference>
<organism evidence="1">
    <name type="scientific">Rhizophora mucronata</name>
    <name type="common">Asiatic mangrove</name>
    <dbReference type="NCBI Taxonomy" id="61149"/>
    <lineage>
        <taxon>Eukaryota</taxon>
        <taxon>Viridiplantae</taxon>
        <taxon>Streptophyta</taxon>
        <taxon>Embryophyta</taxon>
        <taxon>Tracheophyta</taxon>
        <taxon>Spermatophyta</taxon>
        <taxon>Magnoliopsida</taxon>
        <taxon>eudicotyledons</taxon>
        <taxon>Gunneridae</taxon>
        <taxon>Pentapetalae</taxon>
        <taxon>rosids</taxon>
        <taxon>fabids</taxon>
        <taxon>Malpighiales</taxon>
        <taxon>Rhizophoraceae</taxon>
        <taxon>Rhizophora</taxon>
    </lineage>
</organism>
<protein>
    <submittedName>
        <fullName evidence="1">Uncharacterized protein</fullName>
    </submittedName>
</protein>
<proteinExistence type="predicted"/>
<dbReference type="AlphaFoldDB" id="A0A2P2P0V3"/>
<name>A0A2P2P0V3_RHIMU</name>
<evidence type="ECO:0000313" key="1">
    <source>
        <dbReference type="EMBL" id="MBX48364.1"/>
    </source>
</evidence>
<sequence>MITISNRHERGRLIPSYVFKSLCEITLQCLLEGRSTSMPSMVYEGMMLLQCRI</sequence>
<accession>A0A2P2P0V3</accession>
<dbReference type="EMBL" id="GGEC01067880">
    <property type="protein sequence ID" value="MBX48364.1"/>
    <property type="molecule type" value="Transcribed_RNA"/>
</dbReference>